<organism evidence="6 7">
    <name type="scientific">Penstemon davidsonii</name>
    <dbReference type="NCBI Taxonomy" id="160366"/>
    <lineage>
        <taxon>Eukaryota</taxon>
        <taxon>Viridiplantae</taxon>
        <taxon>Streptophyta</taxon>
        <taxon>Embryophyta</taxon>
        <taxon>Tracheophyta</taxon>
        <taxon>Spermatophyta</taxon>
        <taxon>Magnoliopsida</taxon>
        <taxon>eudicotyledons</taxon>
        <taxon>Gunneridae</taxon>
        <taxon>Pentapetalae</taxon>
        <taxon>asterids</taxon>
        <taxon>lamiids</taxon>
        <taxon>Lamiales</taxon>
        <taxon>Plantaginaceae</taxon>
        <taxon>Cheloneae</taxon>
        <taxon>Penstemon</taxon>
    </lineage>
</organism>
<dbReference type="PANTHER" id="PTHR31009">
    <property type="entry name" value="S-ADENOSYL-L-METHIONINE:CARBOXYL METHYLTRANSFERASE FAMILY PROTEIN"/>
    <property type="match status" value="1"/>
</dbReference>
<accession>A0ABR0CR94</accession>
<keyword evidence="7" id="KW-1185">Reference proteome</keyword>
<evidence type="ECO:0008006" key="8">
    <source>
        <dbReference type="Google" id="ProtNLM"/>
    </source>
</evidence>
<dbReference type="EMBL" id="JAYDYQ010002687">
    <property type="protein sequence ID" value="KAK4479309.1"/>
    <property type="molecule type" value="Genomic_DNA"/>
</dbReference>
<evidence type="ECO:0000256" key="4">
    <source>
        <dbReference type="ARBA" id="ARBA00022723"/>
    </source>
</evidence>
<keyword evidence="3" id="KW-0808">Transferase</keyword>
<comment type="similarity">
    <text evidence="1">Belongs to the methyltransferase superfamily. Type-7 methyltransferase family.</text>
</comment>
<dbReference type="SUPFAM" id="SSF53335">
    <property type="entry name" value="S-adenosyl-L-methionine-dependent methyltransferases"/>
    <property type="match status" value="1"/>
</dbReference>
<evidence type="ECO:0000256" key="5">
    <source>
        <dbReference type="ARBA" id="ARBA00022842"/>
    </source>
</evidence>
<dbReference type="Gene3D" id="3.40.50.150">
    <property type="entry name" value="Vaccinia Virus protein VP39"/>
    <property type="match status" value="1"/>
</dbReference>
<name>A0ABR0CR94_9LAMI</name>
<dbReference type="InterPro" id="IPR042086">
    <property type="entry name" value="MeTrfase_capping"/>
</dbReference>
<evidence type="ECO:0000256" key="3">
    <source>
        <dbReference type="ARBA" id="ARBA00022679"/>
    </source>
</evidence>
<dbReference type="InterPro" id="IPR005299">
    <property type="entry name" value="MeTrfase_7"/>
</dbReference>
<proteinExistence type="inferred from homology"/>
<evidence type="ECO:0000313" key="6">
    <source>
        <dbReference type="EMBL" id="KAK4479309.1"/>
    </source>
</evidence>
<comment type="caution">
    <text evidence="6">The sequence shown here is derived from an EMBL/GenBank/DDBJ whole genome shotgun (WGS) entry which is preliminary data.</text>
</comment>
<evidence type="ECO:0000256" key="1">
    <source>
        <dbReference type="ARBA" id="ARBA00007967"/>
    </source>
</evidence>
<reference evidence="6 7" key="1">
    <citation type="journal article" date="2023" name="bioRxiv">
        <title>Genome report: Whole genome sequence and annotation of Penstemon davidsonii.</title>
        <authorList>
            <person name="Ostevik K.L."/>
            <person name="Alabady M."/>
            <person name="Zhang M."/>
            <person name="Rausher M.D."/>
        </authorList>
    </citation>
    <scope>NUCLEOTIDE SEQUENCE [LARGE SCALE GENOMIC DNA]</scope>
    <source>
        <strain evidence="6">DNT005</strain>
        <tissue evidence="6">Whole leaf</tissue>
    </source>
</reference>
<evidence type="ECO:0000256" key="2">
    <source>
        <dbReference type="ARBA" id="ARBA00022603"/>
    </source>
</evidence>
<protein>
    <recommendedName>
        <fullName evidence="8">S-adenosylmethionine-dependent methyltransferase</fullName>
    </recommendedName>
</protein>
<dbReference type="Gene3D" id="1.10.1200.270">
    <property type="entry name" value="Methyltransferase, alpha-helical capping domain"/>
    <property type="match status" value="1"/>
</dbReference>
<keyword evidence="4" id="KW-0479">Metal-binding</keyword>
<gene>
    <name evidence="6" type="ORF">RD792_014820</name>
</gene>
<evidence type="ECO:0000313" key="7">
    <source>
        <dbReference type="Proteomes" id="UP001291926"/>
    </source>
</evidence>
<dbReference type="InterPro" id="IPR029063">
    <property type="entry name" value="SAM-dependent_MTases_sf"/>
</dbReference>
<sequence>MEKANIESSKHGYVMTGGSGNQSYAKNSSFQKQDTHVYMMSWMQRDVADATKLLIQNAVSEQLNPRNFPGLETFYVADLGCSVGPNTFIAVQNIIDAVKLKYQSSNDKIPEFQVLFNDHVQNDFNTLFKSLPLNREYYASGVPGSFYSNLFPRSSLHFVHTSYSLQWLSCVPKEIITKNKGRTYYFGAGEEVTKAYARQHAADFANFLQARAREIVPGGLMVIVLPSRPNGVSHSRVSFNILHGIFSSTFVDLTKKGMIDEEKVDTFNLPIYHSSPQELEETIKQNGCFSIEKIESLPKITRVDVPHVVSLSIRAITEGLIKEHFGEEILDGLFEHFTNKLVESIKDVESGLAVNLFLLLKRKDEDTTTV</sequence>
<dbReference type="Proteomes" id="UP001291926">
    <property type="component" value="Unassembled WGS sequence"/>
</dbReference>
<keyword evidence="5" id="KW-0460">Magnesium</keyword>
<keyword evidence="2" id="KW-0489">Methyltransferase</keyword>
<dbReference type="Pfam" id="PF03492">
    <property type="entry name" value="Methyltransf_7"/>
    <property type="match status" value="1"/>
</dbReference>